<dbReference type="PROSITE" id="PS00716">
    <property type="entry name" value="SIGMA70_2"/>
    <property type="match status" value="1"/>
</dbReference>
<dbReference type="Pfam" id="PF04545">
    <property type="entry name" value="Sigma70_r4"/>
    <property type="match status" value="1"/>
</dbReference>
<dbReference type="InterPro" id="IPR036388">
    <property type="entry name" value="WH-like_DNA-bd_sf"/>
</dbReference>
<comment type="caution">
    <text evidence="2">The sequence shown here is derived from an EMBL/GenBank/DDBJ whole genome shotgun (WGS) entry which is preliminary data.</text>
</comment>
<dbReference type="AlphaFoldDB" id="A0A9X3EP88"/>
<dbReference type="EMBL" id="JAPNKE010000002">
    <property type="protein sequence ID" value="MCY1007774.1"/>
    <property type="molecule type" value="Genomic_DNA"/>
</dbReference>
<dbReference type="PRINTS" id="PR00046">
    <property type="entry name" value="SIGMA70FCT"/>
</dbReference>
<dbReference type="InterPro" id="IPR007630">
    <property type="entry name" value="RNA_pol_sigma70_r4"/>
</dbReference>
<accession>A0A9X3EP88</accession>
<dbReference type="InterPro" id="IPR000943">
    <property type="entry name" value="RNA_pol_sigma70"/>
</dbReference>
<protein>
    <recommendedName>
        <fullName evidence="1">RNA polymerase sigma-70 domain-containing protein</fullName>
    </recommendedName>
</protein>
<feature type="domain" description="RNA polymerase sigma-70" evidence="1">
    <location>
        <begin position="10"/>
        <end position="36"/>
    </location>
</feature>
<sequence length="46" mass="5514">MGIGEEPELTLKEIGERYSLSRERIRQLQEQALTKLRGEFRRRNLL</sequence>
<reference evidence="2" key="1">
    <citation type="submission" date="2022-11" db="EMBL/GenBank/DDBJ databases">
        <title>Minimal conservation of predation-associated metabolite biosynthetic gene clusters underscores biosynthetic potential of Myxococcota including descriptions for ten novel species: Archangium lansinium sp. nov., Myxococcus landrumus sp. nov., Nannocystis bai.</title>
        <authorList>
            <person name="Ahearne A."/>
            <person name="Stevens C."/>
            <person name="Phillips K."/>
        </authorList>
    </citation>
    <scope>NUCLEOTIDE SEQUENCE</scope>
    <source>
        <strain evidence="2">Na p29</strain>
    </source>
</reference>
<dbReference type="GO" id="GO:0006352">
    <property type="term" value="P:DNA-templated transcription initiation"/>
    <property type="evidence" value="ECO:0007669"/>
    <property type="project" value="InterPro"/>
</dbReference>
<proteinExistence type="predicted"/>
<gene>
    <name evidence="2" type="ORF">OV079_19895</name>
</gene>
<evidence type="ECO:0000259" key="1">
    <source>
        <dbReference type="PROSITE" id="PS00716"/>
    </source>
</evidence>
<dbReference type="SUPFAM" id="SSF88659">
    <property type="entry name" value="Sigma3 and sigma4 domains of RNA polymerase sigma factors"/>
    <property type="match status" value="1"/>
</dbReference>
<evidence type="ECO:0000313" key="2">
    <source>
        <dbReference type="EMBL" id="MCY1007774.1"/>
    </source>
</evidence>
<keyword evidence="3" id="KW-1185">Reference proteome</keyword>
<dbReference type="RefSeq" id="WP_267770412.1">
    <property type="nucleotide sequence ID" value="NZ_JAPNKE010000002.1"/>
</dbReference>
<dbReference type="InterPro" id="IPR013324">
    <property type="entry name" value="RNA_pol_sigma_r3/r4-like"/>
</dbReference>
<organism evidence="2 3">
    <name type="scientific">Nannocystis pusilla</name>
    <dbReference type="NCBI Taxonomy" id="889268"/>
    <lineage>
        <taxon>Bacteria</taxon>
        <taxon>Pseudomonadati</taxon>
        <taxon>Myxococcota</taxon>
        <taxon>Polyangia</taxon>
        <taxon>Nannocystales</taxon>
        <taxon>Nannocystaceae</taxon>
        <taxon>Nannocystis</taxon>
    </lineage>
</organism>
<dbReference type="GO" id="GO:0003700">
    <property type="term" value="F:DNA-binding transcription factor activity"/>
    <property type="evidence" value="ECO:0007669"/>
    <property type="project" value="InterPro"/>
</dbReference>
<name>A0A9X3EP88_9BACT</name>
<dbReference type="Proteomes" id="UP001150924">
    <property type="component" value="Unassembled WGS sequence"/>
</dbReference>
<dbReference type="Gene3D" id="1.10.10.10">
    <property type="entry name" value="Winged helix-like DNA-binding domain superfamily/Winged helix DNA-binding domain"/>
    <property type="match status" value="1"/>
</dbReference>
<evidence type="ECO:0000313" key="3">
    <source>
        <dbReference type="Proteomes" id="UP001150924"/>
    </source>
</evidence>